<evidence type="ECO:0000313" key="2">
    <source>
        <dbReference type="Proteomes" id="UP000186594"/>
    </source>
</evidence>
<dbReference type="EMBL" id="LXFE01000464">
    <property type="protein sequence ID" value="OLL25252.1"/>
    <property type="molecule type" value="Genomic_DNA"/>
</dbReference>
<organism evidence="1 2">
    <name type="scientific">Neolecta irregularis (strain DAH-3)</name>
    <dbReference type="NCBI Taxonomy" id="1198029"/>
    <lineage>
        <taxon>Eukaryota</taxon>
        <taxon>Fungi</taxon>
        <taxon>Dikarya</taxon>
        <taxon>Ascomycota</taxon>
        <taxon>Taphrinomycotina</taxon>
        <taxon>Neolectales</taxon>
        <taxon>Neolectaceae</taxon>
        <taxon>Neolecta</taxon>
    </lineage>
</organism>
<name>A0A1U7LRS6_NEOID</name>
<evidence type="ECO:0000313" key="1">
    <source>
        <dbReference type="EMBL" id="OLL25252.1"/>
    </source>
</evidence>
<gene>
    <name evidence="1" type="ORF">NEOLI_000828</name>
</gene>
<reference evidence="1 2" key="1">
    <citation type="submission" date="2016-04" db="EMBL/GenBank/DDBJ databases">
        <title>Evolutionary innovation and constraint leading to complex multicellularity in the Ascomycota.</title>
        <authorList>
            <person name="Cisse O."/>
            <person name="Nguyen A."/>
            <person name="Hewitt D.A."/>
            <person name="Jedd G."/>
            <person name="Stajich J.E."/>
        </authorList>
    </citation>
    <scope>NUCLEOTIDE SEQUENCE [LARGE SCALE GENOMIC DNA]</scope>
    <source>
        <strain evidence="1 2">DAH-3</strain>
    </source>
</reference>
<dbReference type="AlphaFoldDB" id="A0A1U7LRS6"/>
<keyword evidence="2" id="KW-1185">Reference proteome</keyword>
<protein>
    <submittedName>
        <fullName evidence="1">Uncharacterized protein</fullName>
    </submittedName>
</protein>
<proteinExistence type="predicted"/>
<comment type="caution">
    <text evidence="1">The sequence shown here is derived from an EMBL/GenBank/DDBJ whole genome shotgun (WGS) entry which is preliminary data.</text>
</comment>
<accession>A0A1U7LRS6</accession>
<dbReference type="Proteomes" id="UP000186594">
    <property type="component" value="Unassembled WGS sequence"/>
</dbReference>
<sequence>MEAMRHKSSRTGYKMFASRTSTSVSVSFTIPARNLSLVLSRSFYSTVIMPLTPNYRRDATSSAKSSSRFKRIGKNTKAWFSKTVKGVSINESQETKTSFQVVSRAQAADSAVDVHSLPPSAPLLQTAVTPSIEVVVHADEIDNIASLCNSDIGAPVETQPKSASKIDKNKYQIAYITRFREHFDEIDDEDGNIILASKCTNGLAGTLECGGVEVRRNVAGATVPLCSTVDSSSPSSSQSAVLQRPGIYRSTLNASSTDCTSTLSRISDEYLSRDDASSISESSKRASKLLYACRNIVNRTHSMKRPSSKQSSTR</sequence>